<protein>
    <submittedName>
        <fullName evidence="4">YceI family protein</fullName>
    </submittedName>
</protein>
<evidence type="ECO:0000256" key="2">
    <source>
        <dbReference type="SAM" id="SignalP"/>
    </source>
</evidence>
<dbReference type="InterPro" id="IPR036761">
    <property type="entry name" value="TTHA0802/YceI-like_sf"/>
</dbReference>
<feature type="domain" description="Lipid/polyisoprenoid-binding YceI-like" evidence="3">
    <location>
        <begin position="27"/>
        <end position="192"/>
    </location>
</feature>
<feature type="compositionally biased region" description="Acidic residues" evidence="1">
    <location>
        <begin position="200"/>
        <end position="212"/>
    </location>
</feature>
<evidence type="ECO:0000256" key="1">
    <source>
        <dbReference type="SAM" id="MobiDB-lite"/>
    </source>
</evidence>
<gene>
    <name evidence="4" type="ORF">V3391_11360</name>
</gene>
<dbReference type="RefSeq" id="WP_332078521.1">
    <property type="nucleotide sequence ID" value="NZ_JAZHBM010000002.1"/>
</dbReference>
<feature type="chain" id="PRO_5046473415" evidence="2">
    <location>
        <begin position="24"/>
        <end position="235"/>
    </location>
</feature>
<dbReference type="SUPFAM" id="SSF101874">
    <property type="entry name" value="YceI-like"/>
    <property type="match status" value="1"/>
</dbReference>
<comment type="caution">
    <text evidence="4">The sequence shown here is derived from an EMBL/GenBank/DDBJ whole genome shotgun (WGS) entry which is preliminary data.</text>
</comment>
<accession>A0ABU7WFQ3</accession>
<name>A0ABU7WFQ3_9GAMM</name>
<organism evidence="4 5">
    <name type="scientific">Luteimonas flava</name>
    <dbReference type="NCBI Taxonomy" id="3115822"/>
    <lineage>
        <taxon>Bacteria</taxon>
        <taxon>Pseudomonadati</taxon>
        <taxon>Pseudomonadota</taxon>
        <taxon>Gammaproteobacteria</taxon>
        <taxon>Lysobacterales</taxon>
        <taxon>Lysobacteraceae</taxon>
        <taxon>Luteimonas</taxon>
    </lineage>
</organism>
<dbReference type="SMART" id="SM00867">
    <property type="entry name" value="YceI"/>
    <property type="match status" value="1"/>
</dbReference>
<feature type="signal peptide" evidence="2">
    <location>
        <begin position="1"/>
        <end position="23"/>
    </location>
</feature>
<evidence type="ECO:0000259" key="3">
    <source>
        <dbReference type="SMART" id="SM00867"/>
    </source>
</evidence>
<proteinExistence type="predicted"/>
<keyword evidence="5" id="KW-1185">Reference proteome</keyword>
<dbReference type="InterPro" id="IPR007372">
    <property type="entry name" value="Lipid/polyisoprenoid-bd_YceI"/>
</dbReference>
<reference evidence="4 5" key="1">
    <citation type="submission" date="2024-01" db="EMBL/GenBank/DDBJ databases">
        <title>Novel species of the genus Luteimonas isolated from rivers.</title>
        <authorList>
            <person name="Lu H."/>
        </authorList>
    </citation>
    <scope>NUCLEOTIDE SEQUENCE [LARGE SCALE GENOMIC DNA]</scope>
    <source>
        <strain evidence="4 5">SMYT11W</strain>
    </source>
</reference>
<dbReference type="PANTHER" id="PTHR34406:SF1">
    <property type="entry name" value="PROTEIN YCEI"/>
    <property type="match status" value="1"/>
</dbReference>
<sequence>MRLPRQFLLPSCLLLGMSTPAWSAPAQYTLDPVHTRVQFAIDHAGFSKAIGTVSGSTGTIVFDPDDWSTARVAVSIPIARVDLGDAKWNQATLARNLLDGERHPVATFVSTRIEPIDARRAIVHGDLTLRGETREVALQVVLNGLKRYPLPPFRRTVGFSATAALSRAEFGIDAWKSVIGDAVELRLEVEASRSRGGSDAGDDADAPDDVPDAEVPAADAPVEEAPAPPPTEPTP</sequence>
<feature type="region of interest" description="Disordered" evidence="1">
    <location>
        <begin position="191"/>
        <end position="235"/>
    </location>
</feature>
<evidence type="ECO:0000313" key="4">
    <source>
        <dbReference type="EMBL" id="MEF3082802.1"/>
    </source>
</evidence>
<evidence type="ECO:0000313" key="5">
    <source>
        <dbReference type="Proteomes" id="UP001358324"/>
    </source>
</evidence>
<feature type="compositionally biased region" description="Low complexity" evidence="1">
    <location>
        <begin position="213"/>
        <end position="225"/>
    </location>
</feature>
<dbReference type="Proteomes" id="UP001358324">
    <property type="component" value="Unassembled WGS sequence"/>
</dbReference>
<dbReference type="Gene3D" id="2.40.128.110">
    <property type="entry name" value="Lipid/polyisoprenoid-binding, YceI-like"/>
    <property type="match status" value="1"/>
</dbReference>
<keyword evidence="2" id="KW-0732">Signal</keyword>
<dbReference type="EMBL" id="JAZHBM010000002">
    <property type="protein sequence ID" value="MEF3082802.1"/>
    <property type="molecule type" value="Genomic_DNA"/>
</dbReference>
<dbReference type="PANTHER" id="PTHR34406">
    <property type="entry name" value="PROTEIN YCEI"/>
    <property type="match status" value="1"/>
</dbReference>
<feature type="compositionally biased region" description="Pro residues" evidence="1">
    <location>
        <begin position="226"/>
        <end position="235"/>
    </location>
</feature>
<dbReference type="Pfam" id="PF04264">
    <property type="entry name" value="YceI"/>
    <property type="match status" value="1"/>
</dbReference>